<proteinExistence type="predicted"/>
<accession>A0A371CYN1</accession>
<dbReference type="AlphaFoldDB" id="A0A371CYN1"/>
<reference evidence="1 2" key="1">
    <citation type="journal article" date="2018" name="Biotechnol. Biofuels">
        <title>Integrative visual omics of the white-rot fungus Polyporus brumalis exposes the biotechnological potential of its oxidative enzymes for delignifying raw plant biomass.</title>
        <authorList>
            <person name="Miyauchi S."/>
            <person name="Rancon A."/>
            <person name="Drula E."/>
            <person name="Hage H."/>
            <person name="Chaduli D."/>
            <person name="Favel A."/>
            <person name="Grisel S."/>
            <person name="Henrissat B."/>
            <person name="Herpoel-Gimbert I."/>
            <person name="Ruiz-Duenas F.J."/>
            <person name="Chevret D."/>
            <person name="Hainaut M."/>
            <person name="Lin J."/>
            <person name="Wang M."/>
            <person name="Pangilinan J."/>
            <person name="Lipzen A."/>
            <person name="Lesage-Meessen L."/>
            <person name="Navarro D."/>
            <person name="Riley R."/>
            <person name="Grigoriev I.V."/>
            <person name="Zhou S."/>
            <person name="Raouche S."/>
            <person name="Rosso M.N."/>
        </authorList>
    </citation>
    <scope>NUCLEOTIDE SEQUENCE [LARGE SCALE GENOMIC DNA]</scope>
    <source>
        <strain evidence="1 2">BRFM 1820</strain>
    </source>
</reference>
<evidence type="ECO:0000313" key="1">
    <source>
        <dbReference type="EMBL" id="RDX45385.1"/>
    </source>
</evidence>
<protein>
    <recommendedName>
        <fullName evidence="3">Reverse transcriptase domain-containing protein</fullName>
    </recommendedName>
</protein>
<gene>
    <name evidence="1" type="ORF">OH76DRAFT_1305461</name>
</gene>
<sequence>KLKAFKVPGPDGIPNEVYKHCRETLTPLLGRLFRATFRLRYYPAQWKTSTTVVLRKPGKTDYTVAKAFRPVALLNCMSKIL</sequence>
<organism evidence="1 2">
    <name type="scientific">Lentinus brumalis</name>
    <dbReference type="NCBI Taxonomy" id="2498619"/>
    <lineage>
        <taxon>Eukaryota</taxon>
        <taxon>Fungi</taxon>
        <taxon>Dikarya</taxon>
        <taxon>Basidiomycota</taxon>
        <taxon>Agaricomycotina</taxon>
        <taxon>Agaricomycetes</taxon>
        <taxon>Polyporales</taxon>
        <taxon>Polyporaceae</taxon>
        <taxon>Lentinus</taxon>
    </lineage>
</organism>
<dbReference type="Proteomes" id="UP000256964">
    <property type="component" value="Unassembled WGS sequence"/>
</dbReference>
<dbReference type="STRING" id="139420.A0A371CYN1"/>
<dbReference type="OrthoDB" id="2717295at2759"/>
<dbReference type="EMBL" id="KZ857438">
    <property type="protein sequence ID" value="RDX45385.1"/>
    <property type="molecule type" value="Genomic_DNA"/>
</dbReference>
<feature type="non-terminal residue" evidence="1">
    <location>
        <position position="81"/>
    </location>
</feature>
<name>A0A371CYN1_9APHY</name>
<keyword evidence="2" id="KW-1185">Reference proteome</keyword>
<evidence type="ECO:0008006" key="3">
    <source>
        <dbReference type="Google" id="ProtNLM"/>
    </source>
</evidence>
<dbReference type="PANTHER" id="PTHR19446">
    <property type="entry name" value="REVERSE TRANSCRIPTASES"/>
    <property type="match status" value="1"/>
</dbReference>
<evidence type="ECO:0000313" key="2">
    <source>
        <dbReference type="Proteomes" id="UP000256964"/>
    </source>
</evidence>
<feature type="non-terminal residue" evidence="1">
    <location>
        <position position="1"/>
    </location>
</feature>